<organism evidence="2 3">
    <name type="scientific">Bifidobacterium magnum</name>
    <dbReference type="NCBI Taxonomy" id="1692"/>
    <lineage>
        <taxon>Bacteria</taxon>
        <taxon>Bacillati</taxon>
        <taxon>Actinomycetota</taxon>
        <taxon>Actinomycetes</taxon>
        <taxon>Bifidobacteriales</taxon>
        <taxon>Bifidobacteriaceae</taxon>
        <taxon>Bifidobacterium</taxon>
    </lineage>
</organism>
<keyword evidence="2" id="KW-0808">Transferase</keyword>
<comment type="caution">
    <text evidence="2">The sequence shown here is derived from an EMBL/GenBank/DDBJ whole genome shotgun (WGS) entry which is preliminary data.</text>
</comment>
<dbReference type="Gene3D" id="3.30.420.40">
    <property type="match status" value="2"/>
</dbReference>
<dbReference type="InterPro" id="IPR000600">
    <property type="entry name" value="ROK"/>
</dbReference>
<name>A0A087BCB3_9BIFI</name>
<dbReference type="InterPro" id="IPR036388">
    <property type="entry name" value="WH-like_DNA-bd_sf"/>
</dbReference>
<evidence type="ECO:0000256" key="1">
    <source>
        <dbReference type="ARBA" id="ARBA00006479"/>
    </source>
</evidence>
<proteinExistence type="inferred from homology"/>
<dbReference type="SUPFAM" id="SSF53067">
    <property type="entry name" value="Actin-like ATPase domain"/>
    <property type="match status" value="1"/>
</dbReference>
<dbReference type="Pfam" id="PF00480">
    <property type="entry name" value="ROK"/>
    <property type="match status" value="1"/>
</dbReference>
<dbReference type="Gene3D" id="1.10.10.10">
    <property type="entry name" value="Winged helix-like DNA-binding domain superfamily/Winged helix DNA-binding domain"/>
    <property type="match status" value="1"/>
</dbReference>
<dbReference type="InterPro" id="IPR036390">
    <property type="entry name" value="WH_DNA-bd_sf"/>
</dbReference>
<reference evidence="2 3" key="1">
    <citation type="submission" date="2014-03" db="EMBL/GenBank/DDBJ databases">
        <title>Genomics of Bifidobacteria.</title>
        <authorList>
            <person name="Ventura M."/>
            <person name="Milani C."/>
            <person name="Lugli G.A."/>
        </authorList>
    </citation>
    <scope>NUCLEOTIDE SEQUENCE [LARGE SCALE GENOMIC DNA]</scope>
    <source>
        <strain evidence="2 3">LMG 11591</strain>
    </source>
</reference>
<gene>
    <name evidence="2" type="ORF">BMAGN_0529</name>
</gene>
<dbReference type="eggNOG" id="COG1940">
    <property type="taxonomic scope" value="Bacteria"/>
</dbReference>
<dbReference type="AlphaFoldDB" id="A0A087BCB3"/>
<dbReference type="PANTHER" id="PTHR18964">
    <property type="entry name" value="ROK (REPRESSOR, ORF, KINASE) FAMILY"/>
    <property type="match status" value="1"/>
</dbReference>
<evidence type="ECO:0000313" key="2">
    <source>
        <dbReference type="EMBL" id="KFI68663.1"/>
    </source>
</evidence>
<dbReference type="SUPFAM" id="SSF46785">
    <property type="entry name" value="Winged helix' DNA-binding domain"/>
    <property type="match status" value="1"/>
</dbReference>
<sequence>MATAHNATLPIILRNAVRASPSDVRRKNRSLIFSLLFPRHQYSRADLGRLTGLSRVAVSDVISDMIDEGLVVETGTETSPSGKGKRATLLGLNTAHVRTISIDLSQDQLIQCAATDLLGRPVQRMEVALGPDNEVSLDAIVQIVDQLRSELEDDRFIIGIGVACPGAVKDGVVLESTQLGWRNADLAALLESRFHTPVTLVNDSVAAMLAEHYFGQAGANLLFIKNDRGIGSAVLVDGVPVVGDNHASGEIGHISIDPVDGPPCPCGKRGCMETLLSARELRSRMRDLDTAHRTQVVEDAGRRFAAALAMPIGLLDIGDVCIYGPADVINMAFLESAQRELDAMSSSQFHQHTVIRRCQMGADITLRGAAIAAVQAYITR</sequence>
<keyword evidence="2" id="KW-0418">Kinase</keyword>
<evidence type="ECO:0000313" key="3">
    <source>
        <dbReference type="Proteomes" id="UP000029052"/>
    </source>
</evidence>
<keyword evidence="3" id="KW-1185">Reference proteome</keyword>
<comment type="similarity">
    <text evidence="1">Belongs to the ROK (NagC/XylR) family.</text>
</comment>
<dbReference type="EC" id="2.7.1.2" evidence="2"/>
<dbReference type="InterPro" id="IPR043129">
    <property type="entry name" value="ATPase_NBD"/>
</dbReference>
<accession>A0A087BCB3</accession>
<dbReference type="Proteomes" id="UP000029052">
    <property type="component" value="Unassembled WGS sequence"/>
</dbReference>
<dbReference type="STRING" id="1692.BMAGN_0529"/>
<dbReference type="EMBL" id="JGZB01000003">
    <property type="protein sequence ID" value="KFI68663.1"/>
    <property type="molecule type" value="Genomic_DNA"/>
</dbReference>
<dbReference type="PANTHER" id="PTHR18964:SF149">
    <property type="entry name" value="BIFUNCTIONAL UDP-N-ACETYLGLUCOSAMINE 2-EPIMERASE_N-ACETYLMANNOSAMINE KINASE"/>
    <property type="match status" value="1"/>
</dbReference>
<dbReference type="RefSeq" id="WP_022859141.1">
    <property type="nucleotide sequence ID" value="NZ_JGZB01000003.1"/>
</dbReference>
<protein>
    <submittedName>
        <fullName evidence="2">Sugar kinase, ROK family</fullName>
        <ecNumber evidence="2">2.7.1.2</ecNumber>
    </submittedName>
</protein>
<dbReference type="GO" id="GO:0004340">
    <property type="term" value="F:glucokinase activity"/>
    <property type="evidence" value="ECO:0007669"/>
    <property type="project" value="UniProtKB-EC"/>
</dbReference>